<comment type="caution">
    <text evidence="9">The sequence shown here is derived from an EMBL/GenBank/DDBJ whole genome shotgun (WGS) entry which is preliminary data.</text>
</comment>
<dbReference type="GO" id="GO:0000329">
    <property type="term" value="C:fungal-type vacuole membrane"/>
    <property type="evidence" value="ECO:0007669"/>
    <property type="project" value="TreeGrafter"/>
</dbReference>
<dbReference type="Pfam" id="PF19038">
    <property type="entry name" value="Fuz_longin_3"/>
    <property type="match status" value="1"/>
</dbReference>
<dbReference type="GO" id="GO:0032585">
    <property type="term" value="C:multivesicular body membrane"/>
    <property type="evidence" value="ECO:0007669"/>
    <property type="project" value="UniProtKB-SubCell"/>
</dbReference>
<name>A0AAN6JN24_9BASI</name>
<dbReference type="Pfam" id="PF19037">
    <property type="entry name" value="Fuz_longin_2"/>
    <property type="match status" value="1"/>
</dbReference>
<feature type="compositionally biased region" description="Acidic residues" evidence="5">
    <location>
        <begin position="627"/>
        <end position="639"/>
    </location>
</feature>
<sequence>MHTRYYVFSTAGKLVYACASPPHHQQHEDGDDDDDDDDDSQASTHVGVLQTLIAIYADDGSDRLRHLTMSSSSASASAQRTTSIVFLLRAPLYLTALCTTSAAEGPPHPPPALLRIHLDALHLQLTSIVPLPKLTRLFSQRPNYDLRARMLVGTEPFLHRLIASLDLASPPTQATSSTGTEGGWPWLLGALQPIKMDPTLRAQLGSALQPPSRQSQSQSQRISSSSPSSQQHSPNPDASSSSNNTTTTTTSIISSVGTVTASTLSLLNPASYISSSAAASSSSSSPSSFPETAPHAAAGQDIHSAPPPRPKDLLYVLVLFRSQLVTLLRPRKHSVHAADMHLLINAARASIASRAREGEQQGPDDDHLESWVPVCLPRFAPAGFVWAHVSLLPKSGIVPPSPSPAQTPTTTPTPTQSAHSLPRRPGLPTHHVSTATASSIGSSASSSANPMHLSDGLPASTVTVTATTTATAQAVASAMRSSLRPSSPSSPSSALSSAAQSRTASPAPPAFFAARHRKPHLLPSTTSSSSTTSLSSLSAAGDLLHPDPDRTVQPSEHGDEDEDDDESRTEAGDTTLDTQRHSIAPSESESASLAETETETEIEGEASTARRQFRSRRTVGAGAGAGEGDEDEEEGEDAASESMTMTEAQEAELMRSISALRSSDAPPTKDEEEGGEDQKSGEGKGTKARGRSSVPYADEADDLTLVLVSGDPDAFPSLSLWRRHILHTLTKRPSSSSSSSSSSPPSILERLVRATSGWKEEEGSGNEEGQRGVGAGAGAGAGTKGVGVGYSADELRIPGLRHFIYKSRTATQLTAPRFEAPYLASPSSPKDQEGGAAWRRLVGLYGLAWEGLHGPAPPDPGLFGLDSSALLGMSPRATDGQPRQPLAGKGEGGGEEEEEEKGPDAPSRAAEEAANDGQPGTSADSDVKDPTPTPTPRAIARTWSTGPASSYAFLRTEHEAVLGWLTAGFELYVCVSPWIRRRAIVGSSGSGGAGGGLVGKVAKWVKEKEESLFLLAPPVF</sequence>
<organism evidence="9 10">
    <name type="scientific">Tilletia horrida</name>
    <dbReference type="NCBI Taxonomy" id="155126"/>
    <lineage>
        <taxon>Eukaryota</taxon>
        <taxon>Fungi</taxon>
        <taxon>Dikarya</taxon>
        <taxon>Basidiomycota</taxon>
        <taxon>Ustilaginomycotina</taxon>
        <taxon>Exobasidiomycetes</taxon>
        <taxon>Tilletiales</taxon>
        <taxon>Tilletiaceae</taxon>
        <taxon>Tilletia</taxon>
    </lineage>
</organism>
<feature type="compositionally biased region" description="Low complexity" evidence="5">
    <location>
        <begin position="277"/>
        <end position="288"/>
    </location>
</feature>
<feature type="compositionally biased region" description="Acidic residues" evidence="5">
    <location>
        <begin position="558"/>
        <end position="567"/>
    </location>
</feature>
<feature type="region of interest" description="Disordered" evidence="5">
    <location>
        <begin position="872"/>
        <end position="942"/>
    </location>
</feature>
<feature type="region of interest" description="Disordered" evidence="5">
    <location>
        <begin position="21"/>
        <end position="42"/>
    </location>
</feature>
<dbReference type="Pfam" id="PF19036">
    <property type="entry name" value="Fuz_longin_1"/>
    <property type="match status" value="1"/>
</dbReference>
<dbReference type="GO" id="GO:0006623">
    <property type="term" value="P:protein targeting to vacuole"/>
    <property type="evidence" value="ECO:0007669"/>
    <property type="project" value="InterPro"/>
</dbReference>
<dbReference type="Proteomes" id="UP001176521">
    <property type="component" value="Unassembled WGS sequence"/>
</dbReference>
<feature type="compositionally biased region" description="Gly residues" evidence="5">
    <location>
        <begin position="771"/>
        <end position="781"/>
    </location>
</feature>
<evidence type="ECO:0000256" key="2">
    <source>
        <dbReference type="ARBA" id="ARBA00004440"/>
    </source>
</evidence>
<feature type="region of interest" description="Disordered" evidence="5">
    <location>
        <begin position="521"/>
        <end position="698"/>
    </location>
</feature>
<evidence type="ECO:0000313" key="9">
    <source>
        <dbReference type="EMBL" id="KAK0539678.1"/>
    </source>
</evidence>
<evidence type="ECO:0000256" key="3">
    <source>
        <dbReference type="ARBA" id="ARBA00018132"/>
    </source>
</evidence>
<feature type="region of interest" description="Disordered" evidence="5">
    <location>
        <begin position="205"/>
        <end position="248"/>
    </location>
</feature>
<keyword evidence="10" id="KW-1185">Reference proteome</keyword>
<dbReference type="GO" id="GO:0016192">
    <property type="term" value="P:vesicle-mediated transport"/>
    <property type="evidence" value="ECO:0007669"/>
    <property type="project" value="InterPro"/>
</dbReference>
<evidence type="ECO:0000259" key="7">
    <source>
        <dbReference type="Pfam" id="PF19037"/>
    </source>
</evidence>
<feature type="compositionally biased region" description="Basic and acidic residues" evidence="5">
    <location>
        <begin position="676"/>
        <end position="685"/>
    </location>
</feature>
<dbReference type="InterPro" id="IPR004353">
    <property type="entry name" value="Mon1"/>
</dbReference>
<evidence type="ECO:0000256" key="5">
    <source>
        <dbReference type="SAM" id="MobiDB-lite"/>
    </source>
</evidence>
<dbReference type="AlphaFoldDB" id="A0AAN6JN24"/>
<feature type="compositionally biased region" description="Low complexity" evidence="5">
    <location>
        <begin position="209"/>
        <end position="248"/>
    </location>
</feature>
<feature type="domain" description="FUZ/MON1/HPS1 first Longin" evidence="6">
    <location>
        <begin position="5"/>
        <end position="161"/>
    </location>
</feature>
<gene>
    <name evidence="9" type="primary">MON1</name>
    <name evidence="9" type="ORF">OC842_000869</name>
</gene>
<feature type="compositionally biased region" description="Low complexity" evidence="5">
    <location>
        <begin position="586"/>
        <end position="595"/>
    </location>
</feature>
<dbReference type="PANTHER" id="PTHR13027:SF7">
    <property type="entry name" value="VACUOLAR FUSION PROTEIN MON1 HOMOLOG"/>
    <property type="match status" value="1"/>
</dbReference>
<reference evidence="9" key="1">
    <citation type="journal article" date="2023" name="PhytoFront">
        <title>Draft Genome Resources of Seven Strains of Tilletia horrida, Causal Agent of Kernel Smut of Rice.</title>
        <authorList>
            <person name="Khanal S."/>
            <person name="Antony Babu S."/>
            <person name="Zhou X.G."/>
        </authorList>
    </citation>
    <scope>NUCLEOTIDE SEQUENCE</scope>
    <source>
        <strain evidence="9">TX3</strain>
    </source>
</reference>
<evidence type="ECO:0000256" key="1">
    <source>
        <dbReference type="ARBA" id="ARBA00004380"/>
    </source>
</evidence>
<feature type="domain" description="FUZ/MON1/HPS1 third Longin" evidence="8">
    <location>
        <begin position="799"/>
        <end position="987"/>
    </location>
</feature>
<feature type="region of interest" description="Disordered" evidence="5">
    <location>
        <begin position="277"/>
        <end position="307"/>
    </location>
</feature>
<evidence type="ECO:0000259" key="6">
    <source>
        <dbReference type="Pfam" id="PF19036"/>
    </source>
</evidence>
<dbReference type="PANTHER" id="PTHR13027">
    <property type="entry name" value="SAND PROTEIN-RELATED"/>
    <property type="match status" value="1"/>
</dbReference>
<feature type="domain" description="FUZ/MON1/HPS1 second Longin" evidence="7">
    <location>
        <begin position="311"/>
        <end position="394"/>
    </location>
</feature>
<evidence type="ECO:0000256" key="4">
    <source>
        <dbReference type="ARBA" id="ARBA00019201"/>
    </source>
</evidence>
<feature type="compositionally biased region" description="Low complexity" evidence="5">
    <location>
        <begin position="433"/>
        <end position="448"/>
    </location>
</feature>
<dbReference type="InterPro" id="IPR043971">
    <property type="entry name" value="FUZ/MON1/HPS1_longin_2"/>
</dbReference>
<comment type="subcellular location">
    <subcellularLocation>
        <location evidence="2">Endosome</location>
        <location evidence="2">Multivesicular body membrane</location>
        <topology evidence="2">Peripheral membrane protein</topology>
    </subcellularLocation>
    <subcellularLocation>
        <location evidence="1">Prevacuolar compartment membrane</location>
        <topology evidence="1">Peripheral membrane protein</topology>
    </subcellularLocation>
</comment>
<feature type="region of interest" description="Disordered" evidence="5">
    <location>
        <begin position="757"/>
        <end position="781"/>
    </location>
</feature>
<proteinExistence type="predicted"/>
<dbReference type="EMBL" id="JAPDMQ010000027">
    <property type="protein sequence ID" value="KAK0539678.1"/>
    <property type="molecule type" value="Genomic_DNA"/>
</dbReference>
<dbReference type="InterPro" id="IPR043970">
    <property type="entry name" value="FUZ/MON1/HPS1_longin_3"/>
</dbReference>
<dbReference type="GO" id="GO:0035658">
    <property type="term" value="C:Mon1-Ccz1 complex"/>
    <property type="evidence" value="ECO:0007669"/>
    <property type="project" value="TreeGrafter"/>
</dbReference>
<feature type="compositionally biased region" description="Low complexity" evidence="5">
    <location>
        <begin position="406"/>
        <end position="418"/>
    </location>
</feature>
<feature type="compositionally biased region" description="Low complexity" evidence="5">
    <location>
        <begin position="521"/>
        <end position="538"/>
    </location>
</feature>
<evidence type="ECO:0000313" key="10">
    <source>
        <dbReference type="Proteomes" id="UP001176521"/>
    </source>
</evidence>
<feature type="region of interest" description="Disordered" evidence="5">
    <location>
        <begin position="398"/>
        <end position="454"/>
    </location>
</feature>
<dbReference type="InterPro" id="IPR043972">
    <property type="entry name" value="FUZ/MON1/HPS1_longin_1"/>
</dbReference>
<protein>
    <recommendedName>
        <fullName evidence="3">Vacuolar fusion protein MON1</fullName>
    </recommendedName>
    <alternativeName>
        <fullName evidence="4">Vacuolar fusion protein mon1</fullName>
    </alternativeName>
</protein>
<feature type="region of interest" description="Disordered" evidence="5">
    <location>
        <begin position="476"/>
        <end position="506"/>
    </location>
</feature>
<evidence type="ECO:0000259" key="8">
    <source>
        <dbReference type="Pfam" id="PF19038"/>
    </source>
</evidence>
<feature type="compositionally biased region" description="Acidic residues" evidence="5">
    <location>
        <begin position="29"/>
        <end position="40"/>
    </location>
</feature>
<accession>A0AAN6JN24</accession>